<dbReference type="Proteomes" id="UP000187209">
    <property type="component" value="Unassembled WGS sequence"/>
</dbReference>
<feature type="transmembrane region" description="Helical" evidence="1">
    <location>
        <begin position="295"/>
        <end position="316"/>
    </location>
</feature>
<comment type="caution">
    <text evidence="2">The sequence shown here is derived from an EMBL/GenBank/DDBJ whole genome shotgun (WGS) entry which is preliminary data.</text>
</comment>
<keyword evidence="1" id="KW-0812">Transmembrane</keyword>
<gene>
    <name evidence="2" type="ORF">SteCoe_4344</name>
</gene>
<reference evidence="2 3" key="1">
    <citation type="submission" date="2016-11" db="EMBL/GenBank/DDBJ databases">
        <title>The macronuclear genome of Stentor coeruleus: a giant cell with tiny introns.</title>
        <authorList>
            <person name="Slabodnick M."/>
            <person name="Ruby J.G."/>
            <person name="Reiff S.B."/>
            <person name="Swart E.C."/>
            <person name="Gosai S."/>
            <person name="Prabakaran S."/>
            <person name="Witkowska E."/>
            <person name="Larue G.E."/>
            <person name="Fisher S."/>
            <person name="Freeman R.M."/>
            <person name="Gunawardena J."/>
            <person name="Chu W."/>
            <person name="Stover N.A."/>
            <person name="Gregory B.D."/>
            <person name="Nowacki M."/>
            <person name="Derisi J."/>
            <person name="Roy S.W."/>
            <person name="Marshall W.F."/>
            <person name="Sood P."/>
        </authorList>
    </citation>
    <scope>NUCLEOTIDE SEQUENCE [LARGE SCALE GENOMIC DNA]</scope>
    <source>
        <strain evidence="2">WM001</strain>
    </source>
</reference>
<organism evidence="2 3">
    <name type="scientific">Stentor coeruleus</name>
    <dbReference type="NCBI Taxonomy" id="5963"/>
    <lineage>
        <taxon>Eukaryota</taxon>
        <taxon>Sar</taxon>
        <taxon>Alveolata</taxon>
        <taxon>Ciliophora</taxon>
        <taxon>Postciliodesmatophora</taxon>
        <taxon>Heterotrichea</taxon>
        <taxon>Heterotrichida</taxon>
        <taxon>Stentoridae</taxon>
        <taxon>Stentor</taxon>
    </lineage>
</organism>
<dbReference type="EMBL" id="MPUH01000054">
    <property type="protein sequence ID" value="OMJ92804.1"/>
    <property type="molecule type" value="Genomic_DNA"/>
</dbReference>
<keyword evidence="1" id="KW-0472">Membrane</keyword>
<dbReference type="AlphaFoldDB" id="A0A1R2CUY2"/>
<sequence length="322" mass="37789">MSTESSLCIDLTMFKSTISELKSSDKWDEFLNQLQAIKSPNILPLYCEILEDISSSQELIKHNNTLTLISNLITKTDNLLIKPLPQKLQYSLPSLLDLKSEESQQKKELQSSFVKSLKLNTFYELNIQILNLLIKEKNILIKDLRKISQQPKMISNKNFKALSRQKEEAQNTQYEYYNLAGSCLENIRKNSQNWACECEHRWVESERFNEKVINLNEEITRRFEKYLQKKMFMGKDLDKALIIRIKQVESLERELEEAYEVRDQKLAELQEIYRAPRGSLEFMYKCMQRNAILSALMYMILGLLLSFVFSFSSLLTSKGKNF</sequence>
<evidence type="ECO:0000256" key="1">
    <source>
        <dbReference type="SAM" id="Phobius"/>
    </source>
</evidence>
<keyword evidence="3" id="KW-1185">Reference proteome</keyword>
<name>A0A1R2CUY2_9CILI</name>
<proteinExistence type="predicted"/>
<accession>A0A1R2CUY2</accession>
<evidence type="ECO:0000313" key="3">
    <source>
        <dbReference type="Proteomes" id="UP000187209"/>
    </source>
</evidence>
<protein>
    <submittedName>
        <fullName evidence="2">Uncharacterized protein</fullName>
    </submittedName>
</protein>
<evidence type="ECO:0000313" key="2">
    <source>
        <dbReference type="EMBL" id="OMJ92804.1"/>
    </source>
</evidence>
<keyword evidence="1" id="KW-1133">Transmembrane helix</keyword>